<sequence length="677" mass="73734">MRTLFQRNRKLANLQKSSFFTVRKKLILVFVLALLLPSLAVAFGSYQTAKQKIDEKMMEATEQNVTLLNQVFTQFLESGIKEVGTLAQSIDTRLIQATPGSNKGISPEVDGMLRTFKMNHPEVELAYVCTDQGILLLSPWSEALEKQDFRQRVWYKQAMEHNGQASISAPYRSLASNGMVVTISKTMADGHGVVAIDVNIDKISEIAKSVKIGSQGYVYIIDQDYNMVVHPTIKPGSAAPKNVQNDHLFTSESGSFEYLYNGVDLKKMSFVTNPITGWKLAATMYSNEVEQEASPIWHITLTVLAISLIIGALLMFYLIMNIIRPLKWMGQAAQQIAEGDLTERIQISRHDELGALGLRFNEMAGSLHDILLKVSESAMQLSASAEQLSASAEQSTQSSQQVAQSIQQMASGTDKQLVHVEETAAAMNEMSRQVQQIASNAQHVQHSANRANEKASEGSRSIRQAVEQMDQISERVEQLAVSVQTLGERSQEIGKIIDVIHSISGETNLLALNAAIEAARAGEHGRGFAVVADQVRKLAEQSATSAQQIGHLIKAIQEDTQATIDTMKIVTQEVSNGISVVNFAGMSFEQIMAAIGDAAAQIGQVSQAALHIAEQTAQVASSMNNVAAISEQSASGIQHVSGATQQQLASMEEITASAASLTKMAEELQQVISKFRV</sequence>
<dbReference type="SUPFAM" id="SSF103190">
    <property type="entry name" value="Sensory domain-like"/>
    <property type="match status" value="1"/>
</dbReference>
<name>A0A938XVS3_9BACL</name>
<dbReference type="GO" id="GO:0006935">
    <property type="term" value="P:chemotaxis"/>
    <property type="evidence" value="ECO:0007669"/>
    <property type="project" value="UniProtKB-KW"/>
</dbReference>
<proteinExistence type="inferred from homology"/>
<dbReference type="Gene3D" id="3.30.450.20">
    <property type="entry name" value="PAS domain"/>
    <property type="match status" value="2"/>
</dbReference>
<evidence type="ECO:0000256" key="1">
    <source>
        <dbReference type="ARBA" id="ARBA00004651"/>
    </source>
</evidence>
<evidence type="ECO:0000259" key="12">
    <source>
        <dbReference type="PROSITE" id="PS50111"/>
    </source>
</evidence>
<dbReference type="SMART" id="SM00283">
    <property type="entry name" value="MA"/>
    <property type="match status" value="1"/>
</dbReference>
<evidence type="ECO:0000313" key="14">
    <source>
        <dbReference type="EMBL" id="MBM7588851.1"/>
    </source>
</evidence>
<dbReference type="AlphaFoldDB" id="A0A938XVS3"/>
<comment type="similarity">
    <text evidence="9">Belongs to the methyl-accepting chemotaxis (MCP) protein family.</text>
</comment>
<dbReference type="PANTHER" id="PTHR32089">
    <property type="entry name" value="METHYL-ACCEPTING CHEMOTAXIS PROTEIN MCPB"/>
    <property type="match status" value="1"/>
</dbReference>
<dbReference type="Gene3D" id="1.10.8.500">
    <property type="entry name" value="HAMP domain in histidine kinase"/>
    <property type="match status" value="1"/>
</dbReference>
<dbReference type="CDD" id="cd12914">
    <property type="entry name" value="PDC1_DGC_like"/>
    <property type="match status" value="1"/>
</dbReference>
<feature type="domain" description="Methyl-accepting transducer" evidence="12">
    <location>
        <begin position="391"/>
        <end position="627"/>
    </location>
</feature>
<evidence type="ECO:0000256" key="5">
    <source>
        <dbReference type="ARBA" id="ARBA00022692"/>
    </source>
</evidence>
<keyword evidence="5 11" id="KW-0812">Transmembrane</keyword>
<evidence type="ECO:0000256" key="3">
    <source>
        <dbReference type="ARBA" id="ARBA00022481"/>
    </source>
</evidence>
<evidence type="ECO:0000256" key="9">
    <source>
        <dbReference type="ARBA" id="ARBA00029447"/>
    </source>
</evidence>
<dbReference type="Pfam" id="PF00672">
    <property type="entry name" value="HAMP"/>
    <property type="match status" value="1"/>
</dbReference>
<dbReference type="InterPro" id="IPR004089">
    <property type="entry name" value="MCPsignal_dom"/>
</dbReference>
<feature type="domain" description="HAMP" evidence="13">
    <location>
        <begin position="320"/>
        <end position="372"/>
    </location>
</feature>
<evidence type="ECO:0000256" key="2">
    <source>
        <dbReference type="ARBA" id="ARBA00022475"/>
    </source>
</evidence>
<keyword evidence="6 11" id="KW-1133">Transmembrane helix</keyword>
<evidence type="ECO:0000256" key="4">
    <source>
        <dbReference type="ARBA" id="ARBA00022500"/>
    </source>
</evidence>
<dbReference type="Proteomes" id="UP000717624">
    <property type="component" value="Unassembled WGS sequence"/>
</dbReference>
<keyword evidence="7 11" id="KW-0472">Membrane</keyword>
<dbReference type="EMBL" id="JAFBEB010000001">
    <property type="protein sequence ID" value="MBM7588851.1"/>
    <property type="molecule type" value="Genomic_DNA"/>
</dbReference>
<keyword evidence="15" id="KW-1185">Reference proteome</keyword>
<dbReference type="PROSITE" id="PS50111">
    <property type="entry name" value="CHEMOTAXIS_TRANSDUC_2"/>
    <property type="match status" value="1"/>
</dbReference>
<dbReference type="GO" id="GO:0005886">
    <property type="term" value="C:plasma membrane"/>
    <property type="evidence" value="ECO:0007669"/>
    <property type="project" value="UniProtKB-SubCell"/>
</dbReference>
<reference evidence="14" key="1">
    <citation type="submission" date="2021-01" db="EMBL/GenBank/DDBJ databases">
        <title>Genomic Encyclopedia of Type Strains, Phase IV (KMG-IV): sequencing the most valuable type-strain genomes for metagenomic binning, comparative biology and taxonomic classification.</title>
        <authorList>
            <person name="Goeker M."/>
        </authorList>
    </citation>
    <scope>NUCLEOTIDE SEQUENCE</scope>
    <source>
        <strain evidence="14">DSM 25523</strain>
    </source>
</reference>
<dbReference type="Pfam" id="PF02743">
    <property type="entry name" value="dCache_1"/>
    <property type="match status" value="1"/>
</dbReference>
<dbReference type="CDD" id="cd11386">
    <property type="entry name" value="MCP_signal"/>
    <property type="match status" value="1"/>
</dbReference>
<keyword evidence="3" id="KW-0488">Methylation</keyword>
<evidence type="ECO:0000256" key="10">
    <source>
        <dbReference type="PROSITE-ProRule" id="PRU00284"/>
    </source>
</evidence>
<dbReference type="SUPFAM" id="SSF58104">
    <property type="entry name" value="Methyl-accepting chemotaxis protein (MCP) signaling domain"/>
    <property type="match status" value="1"/>
</dbReference>
<feature type="transmembrane region" description="Helical" evidence="11">
    <location>
        <begin position="296"/>
        <end position="319"/>
    </location>
</feature>
<dbReference type="PANTHER" id="PTHR32089:SF114">
    <property type="entry name" value="METHYL-ACCEPTING CHEMOTAXIS PROTEIN MCPB"/>
    <property type="match status" value="1"/>
</dbReference>
<evidence type="ECO:0000313" key="15">
    <source>
        <dbReference type="Proteomes" id="UP000717624"/>
    </source>
</evidence>
<dbReference type="SMART" id="SM00304">
    <property type="entry name" value="HAMP"/>
    <property type="match status" value="3"/>
</dbReference>
<evidence type="ECO:0000256" key="11">
    <source>
        <dbReference type="SAM" id="Phobius"/>
    </source>
</evidence>
<dbReference type="InterPro" id="IPR033479">
    <property type="entry name" value="dCache_1"/>
</dbReference>
<evidence type="ECO:0000256" key="6">
    <source>
        <dbReference type="ARBA" id="ARBA00022989"/>
    </source>
</evidence>
<evidence type="ECO:0000256" key="8">
    <source>
        <dbReference type="ARBA" id="ARBA00023224"/>
    </source>
</evidence>
<dbReference type="PROSITE" id="PS50885">
    <property type="entry name" value="HAMP"/>
    <property type="match status" value="1"/>
</dbReference>
<comment type="caution">
    <text evidence="14">The sequence shown here is derived from an EMBL/GenBank/DDBJ whole genome shotgun (WGS) entry which is preliminary data.</text>
</comment>
<dbReference type="Gene3D" id="1.10.287.950">
    <property type="entry name" value="Methyl-accepting chemotaxis protein"/>
    <property type="match status" value="1"/>
</dbReference>
<dbReference type="GO" id="GO:0007165">
    <property type="term" value="P:signal transduction"/>
    <property type="evidence" value="ECO:0007669"/>
    <property type="project" value="UniProtKB-KW"/>
</dbReference>
<dbReference type="Pfam" id="PF00015">
    <property type="entry name" value="MCPsignal"/>
    <property type="match status" value="1"/>
</dbReference>
<evidence type="ECO:0000259" key="13">
    <source>
        <dbReference type="PROSITE" id="PS50885"/>
    </source>
</evidence>
<keyword evidence="4" id="KW-0145">Chemotaxis</keyword>
<gene>
    <name evidence="14" type="ORF">JOD01_000437</name>
</gene>
<dbReference type="InterPro" id="IPR003660">
    <property type="entry name" value="HAMP_dom"/>
</dbReference>
<organism evidence="14 15">
    <name type="scientific">Brevibacillus fulvus</name>
    <dbReference type="NCBI Taxonomy" id="1125967"/>
    <lineage>
        <taxon>Bacteria</taxon>
        <taxon>Bacillati</taxon>
        <taxon>Bacillota</taxon>
        <taxon>Bacilli</taxon>
        <taxon>Bacillales</taxon>
        <taxon>Paenibacillaceae</taxon>
        <taxon>Brevibacillus</taxon>
    </lineage>
</organism>
<keyword evidence="2" id="KW-1003">Cell membrane</keyword>
<dbReference type="RefSeq" id="WP_204516571.1">
    <property type="nucleotide sequence ID" value="NZ_BAABIN010000009.1"/>
</dbReference>
<comment type="subcellular location">
    <subcellularLocation>
        <location evidence="1">Cell membrane</location>
        <topology evidence="1">Multi-pass membrane protein</topology>
    </subcellularLocation>
</comment>
<accession>A0A938XVS3</accession>
<dbReference type="InterPro" id="IPR029151">
    <property type="entry name" value="Sensor-like_sf"/>
</dbReference>
<dbReference type="CDD" id="cd12912">
    <property type="entry name" value="PDC2_MCP_like"/>
    <property type="match status" value="1"/>
</dbReference>
<keyword evidence="8 10" id="KW-0807">Transducer</keyword>
<evidence type="ECO:0000256" key="7">
    <source>
        <dbReference type="ARBA" id="ARBA00023136"/>
    </source>
</evidence>
<protein>
    <submittedName>
        <fullName evidence="14">Methyl-accepting chemotaxis protein</fullName>
    </submittedName>
</protein>
<dbReference type="CDD" id="cd06225">
    <property type="entry name" value="HAMP"/>
    <property type="match status" value="1"/>
</dbReference>